<dbReference type="Proteomes" id="UP001552299">
    <property type="component" value="Unassembled WGS sequence"/>
</dbReference>
<feature type="region of interest" description="Disordered" evidence="1">
    <location>
        <begin position="357"/>
        <end position="377"/>
    </location>
</feature>
<name>A0ABD0UVB2_DENTH</name>
<evidence type="ECO:0000256" key="1">
    <source>
        <dbReference type="SAM" id="MobiDB-lite"/>
    </source>
</evidence>
<evidence type="ECO:0000313" key="3">
    <source>
        <dbReference type="Proteomes" id="UP001552299"/>
    </source>
</evidence>
<feature type="region of interest" description="Disordered" evidence="1">
    <location>
        <begin position="76"/>
        <end position="129"/>
    </location>
</feature>
<sequence length="429" mass="47511">MLNKHITIKRIDMCRGMDKLTVKLSVSKIQTQRHQIRLNPSPNESKSRTRSAVGRFKPQFELPNGFQMGRAYSRIERLDETNPTSPRSLNSDIIKTSKCPSNEPSFLQEGGPKTRGEEEEEKRRRKGGKKLLLGHRRIFKVKPSTPRISASSELHQSITDELAADDAEENDDDEEHVFNKLFFFPFPLSTPPTPPPQLLLSLQFPFLFKYPETQSLSNPPPSSAISIVFPCLFSLSKQKTKIAAGAREGFSLTGKNHGCRSQEIKIPAPPSPISTRWLPRNFHRSRRTWIIFFPSNVIDNPPSISIPIARSVPPILTADRTTCSLLDTSIVGDRCFAFIFRWASSVISPATRTISPSTAAAMKKPEDGSGEPAEGNRAPIEVDMLGPVTVAAGGPPPVQPLKQEDIGGMASGLPWCDSTAPILLGFLRR</sequence>
<dbReference type="EMBL" id="JANQDX010000011">
    <property type="protein sequence ID" value="KAL0916758.1"/>
    <property type="molecule type" value="Genomic_DNA"/>
</dbReference>
<evidence type="ECO:0000313" key="2">
    <source>
        <dbReference type="EMBL" id="KAL0916758.1"/>
    </source>
</evidence>
<feature type="compositionally biased region" description="Polar residues" evidence="1">
    <location>
        <begin position="81"/>
        <end position="105"/>
    </location>
</feature>
<keyword evidence="3" id="KW-1185">Reference proteome</keyword>
<accession>A0ABD0UVB2</accession>
<reference evidence="2 3" key="1">
    <citation type="journal article" date="2024" name="Plant Biotechnol. J.">
        <title>Dendrobium thyrsiflorum genome and its molecular insights into genes involved in important horticultural traits.</title>
        <authorList>
            <person name="Chen B."/>
            <person name="Wang J.Y."/>
            <person name="Zheng P.J."/>
            <person name="Li K.L."/>
            <person name="Liang Y.M."/>
            <person name="Chen X.F."/>
            <person name="Zhang C."/>
            <person name="Zhao X."/>
            <person name="He X."/>
            <person name="Zhang G.Q."/>
            <person name="Liu Z.J."/>
            <person name="Xu Q."/>
        </authorList>
    </citation>
    <scope>NUCLEOTIDE SEQUENCE [LARGE SCALE GENOMIC DNA]</scope>
    <source>
        <strain evidence="2">GZMU011</strain>
    </source>
</reference>
<feature type="compositionally biased region" description="Polar residues" evidence="1">
    <location>
        <begin position="33"/>
        <end position="44"/>
    </location>
</feature>
<feature type="region of interest" description="Disordered" evidence="1">
    <location>
        <begin position="33"/>
        <end position="55"/>
    </location>
</feature>
<gene>
    <name evidence="2" type="ORF">M5K25_014294</name>
</gene>
<organism evidence="2 3">
    <name type="scientific">Dendrobium thyrsiflorum</name>
    <name type="common">Pinecone-like raceme dendrobium</name>
    <name type="synonym">Orchid</name>
    <dbReference type="NCBI Taxonomy" id="117978"/>
    <lineage>
        <taxon>Eukaryota</taxon>
        <taxon>Viridiplantae</taxon>
        <taxon>Streptophyta</taxon>
        <taxon>Embryophyta</taxon>
        <taxon>Tracheophyta</taxon>
        <taxon>Spermatophyta</taxon>
        <taxon>Magnoliopsida</taxon>
        <taxon>Liliopsida</taxon>
        <taxon>Asparagales</taxon>
        <taxon>Orchidaceae</taxon>
        <taxon>Epidendroideae</taxon>
        <taxon>Malaxideae</taxon>
        <taxon>Dendrobiinae</taxon>
        <taxon>Dendrobium</taxon>
    </lineage>
</organism>
<dbReference type="AlphaFoldDB" id="A0ABD0UVB2"/>
<comment type="caution">
    <text evidence="2">The sequence shown here is derived from an EMBL/GenBank/DDBJ whole genome shotgun (WGS) entry which is preliminary data.</text>
</comment>
<proteinExistence type="predicted"/>
<protein>
    <submittedName>
        <fullName evidence="2">Uncharacterized protein</fullName>
    </submittedName>
</protein>